<name>A0A2G0CCP0_9BACT</name>
<protein>
    <submittedName>
        <fullName evidence="1">Uncharacterized protein</fullName>
    </submittedName>
</protein>
<comment type="caution">
    <text evidence="1">The sequence shown here is derived from an EMBL/GenBank/DDBJ whole genome shotgun (WGS) entry which is preliminary data.</text>
</comment>
<organism evidence="1 2">
    <name type="scientific">Neolewinella marina</name>
    <dbReference type="NCBI Taxonomy" id="438751"/>
    <lineage>
        <taxon>Bacteria</taxon>
        <taxon>Pseudomonadati</taxon>
        <taxon>Bacteroidota</taxon>
        <taxon>Saprospiria</taxon>
        <taxon>Saprospirales</taxon>
        <taxon>Lewinellaceae</taxon>
        <taxon>Neolewinella</taxon>
    </lineage>
</organism>
<gene>
    <name evidence="1" type="ORF">CGL56_14835</name>
</gene>
<keyword evidence="2" id="KW-1185">Reference proteome</keyword>
<accession>A0A2G0CCP0</accession>
<dbReference type="AlphaFoldDB" id="A0A2G0CCP0"/>
<evidence type="ECO:0000313" key="2">
    <source>
        <dbReference type="Proteomes" id="UP000226437"/>
    </source>
</evidence>
<dbReference type="EMBL" id="PDLO01000007">
    <property type="protein sequence ID" value="PHK97700.1"/>
    <property type="molecule type" value="Genomic_DNA"/>
</dbReference>
<evidence type="ECO:0000313" key="1">
    <source>
        <dbReference type="EMBL" id="PHK97700.1"/>
    </source>
</evidence>
<reference evidence="1 2" key="1">
    <citation type="submission" date="2017-10" db="EMBL/GenBank/DDBJ databases">
        <title>The draft genome sequence of Lewinella marina KCTC 32374.</title>
        <authorList>
            <person name="Wang K."/>
        </authorList>
    </citation>
    <scope>NUCLEOTIDE SEQUENCE [LARGE SCALE GENOMIC DNA]</scope>
    <source>
        <strain evidence="1 2">MKG-38</strain>
    </source>
</reference>
<dbReference type="Proteomes" id="UP000226437">
    <property type="component" value="Unassembled WGS sequence"/>
</dbReference>
<sequence>MLSPFLAGRVAAQESLFDRLYQELATEAVDVVLTLPVDSIRKDTRTPQPATFSYTDGDGEVLTLGTEASLRGKFRRTRCATPPLKLNFSKKELRAAGLLDHDKYKLVTTCYADSTATALLLKEYLAYRAYALFSPDAHYRTQLLRLTIRDLSGSHPETTAYAFLIEDADEMAARAGGKEIDELPSLDADLFDPTAEATHAMFQYLIGNADWSLALNRNVKLVQRPDGSLLPVGYDFDFSGWVGAPYASPASDHGQQSIYHRVYLGYGQSDRVLRNVSQDFRGQRRNLLNLIDEFSLLPTNDRRILQRYVHRFYDELATISSNTSVLFYDQLRGATAEVIPPGSSPAHYRATTRR</sequence>
<proteinExistence type="predicted"/>